<dbReference type="InterPro" id="IPR036291">
    <property type="entry name" value="NAD(P)-bd_dom_sf"/>
</dbReference>
<evidence type="ECO:0008006" key="9">
    <source>
        <dbReference type="Google" id="ProtNLM"/>
    </source>
</evidence>
<organism evidence="6 7">
    <name type="scientific">Purpureocillium lilacinum</name>
    <name type="common">Paecilomyces lilacinus</name>
    <dbReference type="NCBI Taxonomy" id="33203"/>
    <lineage>
        <taxon>Eukaryota</taxon>
        <taxon>Fungi</taxon>
        <taxon>Dikarya</taxon>
        <taxon>Ascomycota</taxon>
        <taxon>Pezizomycotina</taxon>
        <taxon>Sordariomycetes</taxon>
        <taxon>Hypocreomycetidae</taxon>
        <taxon>Hypocreales</taxon>
        <taxon>Ophiocordycipitaceae</taxon>
        <taxon>Purpureocillium</taxon>
    </lineage>
</organism>
<proteinExistence type="inferred from homology"/>
<comment type="similarity">
    <text evidence="1 2">Belongs to the UDP-glucose/GDP-mannose dehydrogenase family.</text>
</comment>
<dbReference type="GO" id="GO:0000271">
    <property type="term" value="P:polysaccharide biosynthetic process"/>
    <property type="evidence" value="ECO:0007669"/>
    <property type="project" value="InterPro"/>
</dbReference>
<feature type="domain" description="UDP-glucose/GDP-mannose dehydrogenase dimerisation" evidence="3">
    <location>
        <begin position="241"/>
        <end position="313"/>
    </location>
</feature>
<dbReference type="Proteomes" id="UP001287286">
    <property type="component" value="Unassembled WGS sequence"/>
</dbReference>
<dbReference type="SUPFAM" id="SSF51735">
    <property type="entry name" value="NAD(P)-binding Rossmann-fold domains"/>
    <property type="match status" value="1"/>
</dbReference>
<reference evidence="5 8" key="4">
    <citation type="journal article" date="2024" name="Microbiol. Resour. Announc.">
        <title>Genome annotations for the ascomycete fungi Trichoderma harzianum, Trichoderma aggressivum, and Purpureocillium lilacinum.</title>
        <authorList>
            <person name="Beijen E.P.W."/>
            <person name="Ohm R.A."/>
        </authorList>
    </citation>
    <scope>NUCLEOTIDE SEQUENCE [LARGE SCALE GENOMIC DNA]</scope>
    <source>
        <strain evidence="5 8">CBS 150709</strain>
    </source>
</reference>
<dbReference type="SUPFAM" id="SSF52413">
    <property type="entry name" value="UDP-glucose/GDP-mannose dehydrogenase C-terminal domain"/>
    <property type="match status" value="1"/>
</dbReference>
<dbReference type="EMBL" id="JAWRVI010000003">
    <property type="protein sequence ID" value="KAK4094669.1"/>
    <property type="molecule type" value="Genomic_DNA"/>
</dbReference>
<keyword evidence="8" id="KW-1185">Reference proteome</keyword>
<dbReference type="Proteomes" id="UP000245956">
    <property type="component" value="Unassembled WGS sequence"/>
</dbReference>
<protein>
    <recommendedName>
        <fullName evidence="9">Nucleotide sugar dehydrogenase</fullName>
    </recommendedName>
</protein>
<gene>
    <name evidence="6" type="ORF">PCL_10165</name>
    <name evidence="5" type="ORF">Purlil1_1274</name>
</gene>
<dbReference type="GO" id="GO:0051287">
    <property type="term" value="F:NAD binding"/>
    <property type="evidence" value="ECO:0007669"/>
    <property type="project" value="InterPro"/>
</dbReference>
<dbReference type="Gene3D" id="3.40.50.720">
    <property type="entry name" value="NAD(P)-binding Rossmann-like Domain"/>
    <property type="match status" value="2"/>
</dbReference>
<evidence type="ECO:0000259" key="4">
    <source>
        <dbReference type="Pfam" id="PF03721"/>
    </source>
</evidence>
<evidence type="ECO:0000313" key="6">
    <source>
        <dbReference type="EMBL" id="PWI73150.1"/>
    </source>
</evidence>
<dbReference type="PIRSF" id="PIRSF500136">
    <property type="entry name" value="UDP_ManNAc_DH"/>
    <property type="match status" value="1"/>
</dbReference>
<dbReference type="SUPFAM" id="SSF48179">
    <property type="entry name" value="6-phosphogluconate dehydrogenase C-terminal domain-like"/>
    <property type="match status" value="1"/>
</dbReference>
<dbReference type="GO" id="GO:0016616">
    <property type="term" value="F:oxidoreductase activity, acting on the CH-OH group of donors, NAD or NADP as acceptor"/>
    <property type="evidence" value="ECO:0007669"/>
    <property type="project" value="InterPro"/>
</dbReference>
<dbReference type="Pfam" id="PF00984">
    <property type="entry name" value="UDPG_MGDP_dh"/>
    <property type="match status" value="1"/>
</dbReference>
<evidence type="ECO:0000313" key="8">
    <source>
        <dbReference type="Proteomes" id="UP001287286"/>
    </source>
</evidence>
<evidence type="ECO:0000259" key="3">
    <source>
        <dbReference type="Pfam" id="PF00984"/>
    </source>
</evidence>
<reference evidence="6 7" key="2">
    <citation type="journal article" date="2016" name="Front. Microbiol.">
        <title>Genome and transcriptome sequences reveal the specific parasitism of the nematophagous Purpureocillium lilacinum 36-1.</title>
        <authorList>
            <person name="Xie J."/>
            <person name="Li S."/>
            <person name="Mo C."/>
            <person name="Xiao X."/>
            <person name="Peng D."/>
            <person name="Wang G."/>
            <person name="Xiao Y."/>
        </authorList>
    </citation>
    <scope>NUCLEOTIDE SEQUENCE [LARGE SCALE GENOMIC DNA]</scope>
    <source>
        <strain evidence="6 7">36-1</strain>
    </source>
</reference>
<sequence>MSTNINPLCFPSKLPDIRTEAIPPWGLPERSYYDLTPEDEILDFHNRKLSVEETSKAASDPIVAVIGVGYVGEQLVDNFSSGYQVLGYDVSDSRISQLKQSFQFNDRVRFTRIPRDLAVATHFLISVPTLLLPDRTVDSSYIRRALNVIANYARRGSVIVIESSVAVGMTRQLLGPLAEEHGYFAGMSPERVDPGRAEPHASAIPKIVSGLDDVVPGSLDVITKLYAEVFRRVIPVSCPEVAEMTKLYENCQRMVCIAYANEMADACRSHGIDPFEVCRAAATKPFGYMPITPGLGVGGHCIPVNPYYLLANNEFPLLEIASETMRARPAAIAEQVVHKSYSGLRSRLRPHVLVVGIGFKPGQSHLANSPGLALSQALVLTDRVEVSWLDPLVGQEAVPQILRLHPDHWTAETLEDAFDMVVVAFRQHGVDFSILDRVQGVQVEWWCSQNG</sequence>
<feature type="domain" description="UDP-glucose/GDP-mannose dehydrogenase N-terminal" evidence="4">
    <location>
        <begin position="63"/>
        <end position="213"/>
    </location>
</feature>
<comment type="caution">
    <text evidence="6">The sequence shown here is derived from an EMBL/GenBank/DDBJ whole genome shotgun (WGS) entry which is preliminary data.</text>
</comment>
<dbReference type="InterPro" id="IPR014026">
    <property type="entry name" value="UDP-Glc/GDP-Man_DH_dimer"/>
</dbReference>
<dbReference type="PIRSF" id="PIRSF000124">
    <property type="entry name" value="UDPglc_GDPman_dh"/>
    <property type="match status" value="1"/>
</dbReference>
<accession>A0A2U3EFC0</accession>
<dbReference type="InterPro" id="IPR008927">
    <property type="entry name" value="6-PGluconate_DH-like_C_sf"/>
</dbReference>
<dbReference type="AlphaFoldDB" id="A0A2U3EFC0"/>
<dbReference type="PANTHER" id="PTHR43491">
    <property type="entry name" value="UDP-N-ACETYL-D-MANNOSAMINE DEHYDROGENASE"/>
    <property type="match status" value="1"/>
</dbReference>
<evidence type="ECO:0000256" key="1">
    <source>
        <dbReference type="ARBA" id="ARBA00006601"/>
    </source>
</evidence>
<dbReference type="GO" id="GO:0016628">
    <property type="term" value="F:oxidoreductase activity, acting on the CH-CH group of donors, NAD or NADP as acceptor"/>
    <property type="evidence" value="ECO:0007669"/>
    <property type="project" value="InterPro"/>
</dbReference>
<dbReference type="EMBL" id="LCWV01000005">
    <property type="protein sequence ID" value="PWI73150.1"/>
    <property type="molecule type" value="Genomic_DNA"/>
</dbReference>
<reference evidence="5" key="3">
    <citation type="submission" date="2023-11" db="EMBL/GenBank/DDBJ databases">
        <authorList>
            <person name="Beijen E."/>
            <person name="Ohm R.A."/>
        </authorList>
    </citation>
    <scope>NUCLEOTIDE SEQUENCE</scope>
    <source>
        <strain evidence="5">CBS 150709</strain>
    </source>
</reference>
<evidence type="ECO:0000256" key="2">
    <source>
        <dbReference type="PIRNR" id="PIRNR000124"/>
    </source>
</evidence>
<name>A0A2U3EFC0_PURLI</name>
<dbReference type="PANTHER" id="PTHR43491:SF2">
    <property type="entry name" value="UDP-N-ACETYL-D-MANNOSAMINE DEHYDROGENASE"/>
    <property type="match status" value="1"/>
</dbReference>
<dbReference type="NCBIfam" id="TIGR03026">
    <property type="entry name" value="NDP-sugDHase"/>
    <property type="match status" value="1"/>
</dbReference>
<dbReference type="InterPro" id="IPR017476">
    <property type="entry name" value="UDP-Glc/GDP-Man"/>
</dbReference>
<evidence type="ECO:0000313" key="7">
    <source>
        <dbReference type="Proteomes" id="UP000245956"/>
    </source>
</evidence>
<evidence type="ECO:0000313" key="5">
    <source>
        <dbReference type="EMBL" id="KAK4094669.1"/>
    </source>
</evidence>
<dbReference type="InterPro" id="IPR001732">
    <property type="entry name" value="UDP-Glc/GDP-Man_DH_N"/>
</dbReference>
<reference evidence="6" key="1">
    <citation type="submission" date="2015-05" db="EMBL/GenBank/DDBJ databases">
        <authorList>
            <person name="Wang D.B."/>
            <person name="Wang M."/>
        </authorList>
    </citation>
    <scope>NUCLEOTIDE SEQUENCE</scope>
    <source>
        <strain evidence="6">36-1</strain>
    </source>
</reference>
<dbReference type="InterPro" id="IPR036220">
    <property type="entry name" value="UDP-Glc/GDP-Man_DH_C_sf"/>
</dbReference>
<dbReference type="InterPro" id="IPR028359">
    <property type="entry name" value="UDP_ManNAc/GlcNAc_DH"/>
</dbReference>
<dbReference type="Pfam" id="PF03721">
    <property type="entry name" value="UDPG_MGDP_dh_N"/>
    <property type="match status" value="1"/>
</dbReference>